<evidence type="ECO:0000313" key="10">
    <source>
        <dbReference type="EMBL" id="MBW6531755.1"/>
    </source>
</evidence>
<dbReference type="PANTHER" id="PTHR41523:SF8">
    <property type="entry name" value="ETHYLENE RESPONSE SENSOR PROTEIN"/>
    <property type="match status" value="1"/>
</dbReference>
<dbReference type="InterPro" id="IPR029016">
    <property type="entry name" value="GAF-like_dom_sf"/>
</dbReference>
<keyword evidence="11" id="KW-1185">Reference proteome</keyword>
<dbReference type="InterPro" id="IPR036890">
    <property type="entry name" value="HATPase_C_sf"/>
</dbReference>
<dbReference type="SUPFAM" id="SSF55785">
    <property type="entry name" value="PYP-like sensor domain (PAS domain)"/>
    <property type="match status" value="1"/>
</dbReference>
<dbReference type="SMART" id="SM00911">
    <property type="entry name" value="HWE_HK"/>
    <property type="match status" value="1"/>
</dbReference>
<evidence type="ECO:0000313" key="11">
    <source>
        <dbReference type="Proteomes" id="UP000759103"/>
    </source>
</evidence>
<reference evidence="10 11" key="1">
    <citation type="submission" date="2021-07" db="EMBL/GenBank/DDBJ databases">
        <title>Sphingomonas sp.</title>
        <authorList>
            <person name="Feng G."/>
            <person name="Li J."/>
            <person name="Pan M."/>
        </authorList>
    </citation>
    <scope>NUCLEOTIDE SEQUENCE [LARGE SCALE GENOMIC DNA]</scope>
    <source>
        <strain evidence="10 11">RRHST34</strain>
    </source>
</reference>
<organism evidence="10 11">
    <name type="scientific">Sphingomonas citri</name>
    <dbReference type="NCBI Taxonomy" id="2862499"/>
    <lineage>
        <taxon>Bacteria</taxon>
        <taxon>Pseudomonadati</taxon>
        <taxon>Pseudomonadota</taxon>
        <taxon>Alphaproteobacteria</taxon>
        <taxon>Sphingomonadales</taxon>
        <taxon>Sphingomonadaceae</taxon>
        <taxon>Sphingomonas</taxon>
    </lineage>
</organism>
<evidence type="ECO:0000259" key="9">
    <source>
        <dbReference type="SMART" id="SM00911"/>
    </source>
</evidence>
<dbReference type="InterPro" id="IPR011102">
    <property type="entry name" value="Sig_transdc_His_kinase_HWE"/>
</dbReference>
<dbReference type="Pfam" id="PF08447">
    <property type="entry name" value="PAS_3"/>
    <property type="match status" value="1"/>
</dbReference>
<dbReference type="Pfam" id="PF07536">
    <property type="entry name" value="HWE_HK"/>
    <property type="match status" value="1"/>
</dbReference>
<evidence type="ECO:0000256" key="2">
    <source>
        <dbReference type="ARBA" id="ARBA00012438"/>
    </source>
</evidence>
<dbReference type="Gene3D" id="3.30.450.40">
    <property type="match status" value="1"/>
</dbReference>
<evidence type="ECO:0000256" key="1">
    <source>
        <dbReference type="ARBA" id="ARBA00000085"/>
    </source>
</evidence>
<dbReference type="Gene3D" id="3.30.565.10">
    <property type="entry name" value="Histidine kinase-like ATPase, C-terminal domain"/>
    <property type="match status" value="1"/>
</dbReference>
<proteinExistence type="predicted"/>
<evidence type="ECO:0000256" key="6">
    <source>
        <dbReference type="ARBA" id="ARBA00022777"/>
    </source>
</evidence>
<evidence type="ECO:0000256" key="7">
    <source>
        <dbReference type="ARBA" id="ARBA00022840"/>
    </source>
</evidence>
<dbReference type="Proteomes" id="UP000759103">
    <property type="component" value="Unassembled WGS sequence"/>
</dbReference>
<dbReference type="SMART" id="SM00065">
    <property type="entry name" value="GAF"/>
    <property type="match status" value="1"/>
</dbReference>
<dbReference type="CDD" id="cd00130">
    <property type="entry name" value="PAS"/>
    <property type="match status" value="1"/>
</dbReference>
<dbReference type="RefSeq" id="WP_219749130.1">
    <property type="nucleotide sequence ID" value="NZ_JAHXZN010000004.1"/>
</dbReference>
<dbReference type="InterPro" id="IPR035965">
    <property type="entry name" value="PAS-like_dom_sf"/>
</dbReference>
<dbReference type="InterPro" id="IPR000014">
    <property type="entry name" value="PAS"/>
</dbReference>
<comment type="catalytic activity">
    <reaction evidence="1">
        <text>ATP + protein L-histidine = ADP + protein N-phospho-L-histidine.</text>
        <dbReference type="EC" id="2.7.13.3"/>
    </reaction>
</comment>
<feature type="domain" description="Signal transduction histidine kinase HWE region" evidence="9">
    <location>
        <begin position="326"/>
        <end position="407"/>
    </location>
</feature>
<evidence type="ECO:0000256" key="5">
    <source>
        <dbReference type="ARBA" id="ARBA00022741"/>
    </source>
</evidence>
<keyword evidence="5" id="KW-0547">Nucleotide-binding</keyword>
<comment type="caution">
    <text evidence="10">The sequence shown here is derived from an EMBL/GenBank/DDBJ whole genome shotgun (WGS) entry which is preliminary data.</text>
</comment>
<accession>A0ABS7BQH0</accession>
<keyword evidence="7" id="KW-0067">ATP-binding</keyword>
<evidence type="ECO:0000256" key="4">
    <source>
        <dbReference type="ARBA" id="ARBA00022679"/>
    </source>
</evidence>
<evidence type="ECO:0000259" key="8">
    <source>
        <dbReference type="SMART" id="SM00065"/>
    </source>
</evidence>
<name>A0ABS7BQH0_9SPHN</name>
<dbReference type="EMBL" id="JAHXZN010000004">
    <property type="protein sequence ID" value="MBW6531755.1"/>
    <property type="molecule type" value="Genomic_DNA"/>
</dbReference>
<gene>
    <name evidence="10" type="ORF">KZ820_13505</name>
</gene>
<keyword evidence="6" id="KW-0418">Kinase</keyword>
<keyword evidence="3" id="KW-0597">Phosphoprotein</keyword>
<protein>
    <recommendedName>
        <fullName evidence="2">histidine kinase</fullName>
        <ecNumber evidence="2">2.7.13.3</ecNumber>
    </recommendedName>
</protein>
<evidence type="ECO:0000256" key="3">
    <source>
        <dbReference type="ARBA" id="ARBA00022553"/>
    </source>
</evidence>
<sequence>MPADGSPLDAFPASSRAPDAALHQHEMLAAFAELAILSEDIDLLLQEACDYVRRAVGADIVLLYRQNADRRSVELRAGAGIAPSLIGSHIAQGNDQSLESRLLRDGEPVIVPDVRDEPRLETRGLLRSFDQRGLALIPLRDGPGTPMLGLLHISTCAPRDFSAEFAFLRIYASLVAASMLRIDALRRRRDEQAARERSEWQLRLVLEGIPQLVWCAEPGAQWRWMGPQWTEVTGRDPDSSLGRGWLDAVHPEDAVAVEEAWGAAEARGIFEVECRIWHQHDGTYRWYQGRALPTAFELGEPTWVGTFTDVEDLRALEARQAVLVAELQHRTRNLLAVVEGIALQTMAAADSQEAFETSFHDRLQALARAQRLLSGSEKLTLRHLLETERDALGIVDRESLITLDGPDVLLPSTMVQTLALMIHELATNSRKHGVIARGAGRIAIRWQVNVTGGEPMLDLAWEETGDWPAPAADSRRGFGRELIERALPFQLGASSDYRIAAGAVTCRLHVPLGGAA</sequence>
<dbReference type="EC" id="2.7.13.3" evidence="2"/>
<dbReference type="Pfam" id="PF01590">
    <property type="entry name" value="GAF"/>
    <property type="match status" value="1"/>
</dbReference>
<dbReference type="SUPFAM" id="SSF55781">
    <property type="entry name" value="GAF domain-like"/>
    <property type="match status" value="1"/>
</dbReference>
<keyword evidence="4" id="KW-0808">Transferase</keyword>
<dbReference type="PANTHER" id="PTHR41523">
    <property type="entry name" value="TWO-COMPONENT SYSTEM SENSOR PROTEIN"/>
    <property type="match status" value="1"/>
</dbReference>
<dbReference type="InterPro" id="IPR003018">
    <property type="entry name" value="GAF"/>
</dbReference>
<feature type="domain" description="GAF" evidence="8">
    <location>
        <begin position="40"/>
        <end position="189"/>
    </location>
</feature>
<dbReference type="Gene3D" id="3.30.450.20">
    <property type="entry name" value="PAS domain"/>
    <property type="match status" value="1"/>
</dbReference>
<dbReference type="InterPro" id="IPR013655">
    <property type="entry name" value="PAS_fold_3"/>
</dbReference>